<dbReference type="EMBL" id="AVOT02011035">
    <property type="protein sequence ID" value="MBW0491332.1"/>
    <property type="molecule type" value="Genomic_DNA"/>
</dbReference>
<evidence type="ECO:0000256" key="1">
    <source>
        <dbReference type="SAM" id="MobiDB-lite"/>
    </source>
</evidence>
<feature type="compositionally biased region" description="Polar residues" evidence="1">
    <location>
        <begin position="580"/>
        <end position="591"/>
    </location>
</feature>
<feature type="compositionally biased region" description="Polar residues" evidence="1">
    <location>
        <begin position="136"/>
        <end position="154"/>
    </location>
</feature>
<protein>
    <recommendedName>
        <fullName evidence="2">BZIP domain-containing protein</fullName>
    </recommendedName>
</protein>
<evidence type="ECO:0000313" key="3">
    <source>
        <dbReference type="EMBL" id="MBW0491332.1"/>
    </source>
</evidence>
<name>A0A9Q3CWW1_9BASI</name>
<dbReference type="OrthoDB" id="2501352at2759"/>
<evidence type="ECO:0000313" key="4">
    <source>
        <dbReference type="Proteomes" id="UP000765509"/>
    </source>
</evidence>
<dbReference type="GO" id="GO:0003700">
    <property type="term" value="F:DNA-binding transcription factor activity"/>
    <property type="evidence" value="ECO:0007669"/>
    <property type="project" value="InterPro"/>
</dbReference>
<keyword evidence="4" id="KW-1185">Reference proteome</keyword>
<feature type="region of interest" description="Disordered" evidence="1">
    <location>
        <begin position="125"/>
        <end position="154"/>
    </location>
</feature>
<dbReference type="InterPro" id="IPR004827">
    <property type="entry name" value="bZIP"/>
</dbReference>
<feature type="domain" description="BZIP" evidence="2">
    <location>
        <begin position="273"/>
        <end position="288"/>
    </location>
</feature>
<organism evidence="3 4">
    <name type="scientific">Austropuccinia psidii MF-1</name>
    <dbReference type="NCBI Taxonomy" id="1389203"/>
    <lineage>
        <taxon>Eukaryota</taxon>
        <taxon>Fungi</taxon>
        <taxon>Dikarya</taxon>
        <taxon>Basidiomycota</taxon>
        <taxon>Pucciniomycotina</taxon>
        <taxon>Pucciniomycetes</taxon>
        <taxon>Pucciniales</taxon>
        <taxon>Sphaerophragmiaceae</taxon>
        <taxon>Austropuccinia</taxon>
    </lineage>
</organism>
<gene>
    <name evidence="3" type="ORF">O181_031047</name>
</gene>
<accession>A0A9Q3CWW1</accession>
<feature type="region of interest" description="Disordered" evidence="1">
    <location>
        <begin position="247"/>
        <end position="300"/>
    </location>
</feature>
<dbReference type="AlphaFoldDB" id="A0A9Q3CWW1"/>
<sequence length="726" mass="80858">MTRKFLVAAIGSIDYLHTTEYSTVQHLASRAVRRVSISRSRQIGIELNALGITEAPSSEALHPLLNCAVQKLSGFCGESEAFELKFKLIQFKLHMPLTRSSTLGSLCCTSDGPCLSGYAEARQTDNQTANRHKLSPLSQSLPTSNSAPGTYAVGTSVSKRPAGLMRAARPSWVPMGVVMDLSLKARLLVAGNVHRTVLYTFMTHTYKKGDASSFVQFYQLLLYISNHPSNFDFLAKERPANQQVNWLSSPSMPRQPLINKPGLPPYGQRSSERRKEQNRLAQRQLRERRQQQEVAQAQKIDQQHHEILRLHRIIRELSNQNLMMKNQSSFRRRQSVIPISSLSKGLVPPHGPSSFAGPSAPSTSSKLMYGRHSIDCSSSSVNTKDTHSALGRFNDSRLMRDWEREIEKGPRYEPAFKNINACNTLSQKARLLFPQHIPCETMINHHTGQGNGCLRQVIKEDLSQDEKMNNNMHSYDISSFTSSQEDSAAAWVSISPTTSFSETPAPTESPTHLFQTINPEALEKNCRLNSKTRSHQCFPVSVNLASFWPADPPLLFGNSDGFTASDLATFSPELITIAEQQTMNTRPQPRKTSTSASSDTSTTNSILSNHETYSPLAAINPDSLDTQFPPQELLSLQSTCSQSPNFLQTSFATPFDERVSQNSNSTIGFCSALHFTKSNDDTKPSASIPLESHEAEKVDFNPYNPIESRDMSLYTLDFNDVWASDY</sequence>
<proteinExistence type="predicted"/>
<dbReference type="Proteomes" id="UP000765509">
    <property type="component" value="Unassembled WGS sequence"/>
</dbReference>
<evidence type="ECO:0000259" key="2">
    <source>
        <dbReference type="PROSITE" id="PS00036"/>
    </source>
</evidence>
<comment type="caution">
    <text evidence="3">The sequence shown here is derived from an EMBL/GenBank/DDBJ whole genome shotgun (WGS) entry which is preliminary data.</text>
</comment>
<reference evidence="3" key="1">
    <citation type="submission" date="2021-03" db="EMBL/GenBank/DDBJ databases">
        <title>Draft genome sequence of rust myrtle Austropuccinia psidii MF-1, a brazilian biotype.</title>
        <authorList>
            <person name="Quecine M.C."/>
            <person name="Pachon D.M.R."/>
            <person name="Bonatelli M.L."/>
            <person name="Correr F.H."/>
            <person name="Franceschini L.M."/>
            <person name="Leite T.F."/>
            <person name="Margarido G.R.A."/>
            <person name="Almeida C.A."/>
            <person name="Ferrarezi J.A."/>
            <person name="Labate C.A."/>
        </authorList>
    </citation>
    <scope>NUCLEOTIDE SEQUENCE</scope>
    <source>
        <strain evidence="3">MF-1</strain>
    </source>
</reference>
<feature type="compositionally biased region" description="Low complexity" evidence="1">
    <location>
        <begin position="592"/>
        <end position="605"/>
    </location>
</feature>
<feature type="region of interest" description="Disordered" evidence="1">
    <location>
        <begin position="580"/>
        <end position="609"/>
    </location>
</feature>
<feature type="compositionally biased region" description="Basic and acidic residues" evidence="1">
    <location>
        <begin position="270"/>
        <end position="291"/>
    </location>
</feature>
<dbReference type="PROSITE" id="PS00036">
    <property type="entry name" value="BZIP_BASIC"/>
    <property type="match status" value="1"/>
</dbReference>